<sequence length="522" mass="60040">MKLQKSQAGIVKFKYKLNKNSSFFDELILKCNKEEFLFNLYLNFTIPHRLGLALGSCAEKEYFKLSESKCQQKLNELEACSYDEMCLEPMFCSIPFGCRCPRYYFYENVTSSCTNQLVNDATCNKDHECRQDLGLRCQNGKCWCSSSKYTWSSSSHRCRLTYQQSICTGDSECNDSEKLKCQLAAPSGPSYRTCDCTKEENDENYWDGSKCIEANTYRSSCSTNEHCKTLTENTFCSSFSNKCECPDFHYWNGQKCMMKKSNLGVCYESKYFDVNVCVDRRGELEACFSTEMCLKDMICNNSHCVCNGDNYYVDKCIPQKLINQRCDKDLECWSSKGLICEWNNCVCKSSYTWSITESKCLLTYGQKGCGNNNECNTDENLMCIDEDCNCEIESEGNMCDCSRNSIPEQYWNGSQCIDAREFNFPCTHDYQCRTNSQKTLCINSSCVCSDFSNKFTGFYVISLVIFNRVLIFKLYVDISSVKFSTSSYETSQVNLDNAGVVKRRGRPKGPKIKRQKLQKLYC</sequence>
<keyword evidence="1" id="KW-0034">Amyloid</keyword>
<gene>
    <name evidence="1" type="ORF">BpHYR1_039593</name>
</gene>
<dbReference type="STRING" id="10195.A0A3M7P3L8"/>
<dbReference type="EMBL" id="REGN01013935">
    <property type="protein sequence ID" value="RMZ93274.1"/>
    <property type="molecule type" value="Genomic_DNA"/>
</dbReference>
<keyword evidence="2" id="KW-1185">Reference proteome</keyword>
<comment type="caution">
    <text evidence="1">The sequence shown here is derived from an EMBL/GenBank/DDBJ whole genome shotgun (WGS) entry which is preliminary data.</text>
</comment>
<reference evidence="1 2" key="1">
    <citation type="journal article" date="2018" name="Sci. Rep.">
        <title>Genomic signatures of local adaptation to the degree of environmental predictability in rotifers.</title>
        <authorList>
            <person name="Franch-Gras L."/>
            <person name="Hahn C."/>
            <person name="Garcia-Roger E.M."/>
            <person name="Carmona M.J."/>
            <person name="Serra M."/>
            <person name="Gomez A."/>
        </authorList>
    </citation>
    <scope>NUCLEOTIDE SEQUENCE [LARGE SCALE GENOMIC DNA]</scope>
    <source>
        <strain evidence="1">HYR1</strain>
    </source>
</reference>
<dbReference type="AlphaFoldDB" id="A0A3M7P3L8"/>
<accession>A0A3M7P3L8</accession>
<dbReference type="OrthoDB" id="9977844at2759"/>
<evidence type="ECO:0000313" key="2">
    <source>
        <dbReference type="Proteomes" id="UP000276133"/>
    </source>
</evidence>
<dbReference type="Proteomes" id="UP000276133">
    <property type="component" value="Unassembled WGS sequence"/>
</dbReference>
<dbReference type="PANTHER" id="PTHR39069:SF8">
    <property type="entry name" value="FI17111P1"/>
    <property type="match status" value="1"/>
</dbReference>
<organism evidence="1 2">
    <name type="scientific">Brachionus plicatilis</name>
    <name type="common">Marine rotifer</name>
    <name type="synonym">Brachionus muelleri</name>
    <dbReference type="NCBI Taxonomy" id="10195"/>
    <lineage>
        <taxon>Eukaryota</taxon>
        <taxon>Metazoa</taxon>
        <taxon>Spiralia</taxon>
        <taxon>Gnathifera</taxon>
        <taxon>Rotifera</taxon>
        <taxon>Eurotatoria</taxon>
        <taxon>Monogononta</taxon>
        <taxon>Pseudotrocha</taxon>
        <taxon>Ploima</taxon>
        <taxon>Brachionidae</taxon>
        <taxon>Brachionus</taxon>
    </lineage>
</organism>
<name>A0A3M7P3L8_BRAPC</name>
<dbReference type="PANTHER" id="PTHR39069">
    <property type="entry name" value="ECDYSONE-INDUCIBLE GENE E1, ISOFORM A"/>
    <property type="match status" value="1"/>
</dbReference>
<proteinExistence type="predicted"/>
<keyword evidence="1" id="KW-0640">Prion</keyword>
<protein>
    <submittedName>
        <fullName evidence="1">Prion-like-(Q N-rich) domain-bearing 25</fullName>
    </submittedName>
</protein>
<evidence type="ECO:0000313" key="1">
    <source>
        <dbReference type="EMBL" id="RMZ93274.1"/>
    </source>
</evidence>